<dbReference type="GO" id="GO:0005743">
    <property type="term" value="C:mitochondrial inner membrane"/>
    <property type="evidence" value="ECO:0007669"/>
    <property type="project" value="UniProtKB-SubCell"/>
</dbReference>
<sequence>MYSSFRRYLGDLREETLLGSIRDSLASVKVQKFQLVTLDPHPKDGGVFVRFKYQASNEDHALKTIKEEIEKCFVESGGVSSWIGRRRTKVWVVQGNPWPEDMNRFASKMIKISFDGPDVPEEALYSLLRPYGRISDITDVGPAPAGTLRSTTVNFERLKAATIARNTIHGLSVQVPGGSTTRLRLLTVYIPEFKLYKWLKANTLERLYTPAPSVLPSEEVWQERKDAKDAIRAYLTDQPTTVAFVHGPQGSGKTTMVESVTKECNRNRLLKIMWKEDPRNRLSRTAEIQTGYRPVFSFLNSMNNLVDLASVGLIGQKAGFSSSIEEQLQQTLDIVATALKKVGALHREQIEKEMEKRDKEGGSSKESKRPQQDSTKGRSQDHDGRRGYVAGNGVMSELGVGDEKINDEAAREGKRENRGEEKEDGNKRQKNDVKASEPLPVVVIRSYASKGGLRREEIMNVIASWAARLAESQASLKRLASRLRAGAEFLMMTIFSALPSKPLNYIALYDADSSNALSFVKQKLHRNNADLGLTDEDTAYVERLGGRSSDLESLVYKVDTGASIKDAVEDIINRGVGELRKNAFGDDAEDAKNLPWTREQAWSVMKNLAKDGQVWIDLIPYYDVLFNFPFKGDESALRSMEEAELINIATHNGRPSVIRPGRPVYKYVFERLVNDPIFRATQEITYNEKLIAAATETIKSCEVELLSLKEIRTAFSRYSIWRDPANNRANYLLGQMHNAESTLQKLQATNAELKKVFRTGSGN</sequence>
<dbReference type="GO" id="GO:0006397">
    <property type="term" value="P:mRNA processing"/>
    <property type="evidence" value="ECO:0007669"/>
    <property type="project" value="UniProtKB-UniRule"/>
</dbReference>
<evidence type="ECO:0000256" key="1">
    <source>
        <dbReference type="ARBA" id="ARBA00004434"/>
    </source>
</evidence>
<dbReference type="AlphaFoldDB" id="A0A8H5LX60"/>
<comment type="similarity">
    <text evidence="2 10">Belongs to the YME2 family.</text>
</comment>
<dbReference type="InterPro" id="IPR039627">
    <property type="entry name" value="Yme2_C"/>
</dbReference>
<comment type="subcellular location">
    <subcellularLocation>
        <location evidence="1 10">Mitochondrion inner membrane</location>
        <topology evidence="1 10">Single-pass membrane protein</topology>
    </subcellularLocation>
</comment>
<comment type="function">
    <text evidence="9 10">Plays a role in maintaining the mitochondrial genome and in controlling the mtDNA escape. Involved in the regulation of mtDNA nucleotide structure and number. May have a dispensable role in early maturation of pre-rRNA.</text>
</comment>
<dbReference type="OrthoDB" id="10267654at2759"/>
<evidence type="ECO:0000256" key="10">
    <source>
        <dbReference type="RuleBase" id="RU367108"/>
    </source>
</evidence>
<evidence type="ECO:0000259" key="12">
    <source>
        <dbReference type="Pfam" id="PF10443"/>
    </source>
</evidence>
<dbReference type="PANTHER" id="PTHR32198:SF2">
    <property type="entry name" value="MITOCHONDRIAL ESCAPE PROTEIN 2"/>
    <property type="match status" value="1"/>
</dbReference>
<feature type="region of interest" description="Disordered" evidence="11">
    <location>
        <begin position="354"/>
        <end position="434"/>
    </location>
</feature>
<keyword evidence="10" id="KW-0507">mRNA processing</keyword>
<evidence type="ECO:0000256" key="7">
    <source>
        <dbReference type="ARBA" id="ARBA00023128"/>
    </source>
</evidence>
<dbReference type="GO" id="GO:0003723">
    <property type="term" value="F:RNA binding"/>
    <property type="evidence" value="ECO:0007669"/>
    <property type="project" value="UniProtKB-UniRule"/>
</dbReference>
<keyword evidence="10" id="KW-0694">RNA-binding</keyword>
<dbReference type="PANTHER" id="PTHR32198">
    <property type="entry name" value="MITOCHONDRIAL ESCAPE PROTEIN 2"/>
    <property type="match status" value="1"/>
</dbReference>
<dbReference type="Gene3D" id="3.40.50.300">
    <property type="entry name" value="P-loop containing nucleotide triphosphate hydrolases"/>
    <property type="match status" value="1"/>
</dbReference>
<feature type="compositionally biased region" description="Basic and acidic residues" evidence="11">
    <location>
        <begin position="401"/>
        <end position="434"/>
    </location>
</feature>
<keyword evidence="5 10" id="KW-0999">Mitochondrion inner membrane</keyword>
<evidence type="ECO:0000313" key="13">
    <source>
        <dbReference type="EMBL" id="KAF5372862.1"/>
    </source>
</evidence>
<gene>
    <name evidence="13" type="ORF">D9758_001752</name>
</gene>
<dbReference type="InterPro" id="IPR018850">
    <property type="entry name" value="Mt_escape_2_C"/>
</dbReference>
<name>A0A8H5LX60_9AGAR</name>
<evidence type="ECO:0000313" key="14">
    <source>
        <dbReference type="Proteomes" id="UP000559256"/>
    </source>
</evidence>
<evidence type="ECO:0000256" key="6">
    <source>
        <dbReference type="ARBA" id="ARBA00022989"/>
    </source>
</evidence>
<dbReference type="InterPro" id="IPR027417">
    <property type="entry name" value="P-loop_NTPase"/>
</dbReference>
<keyword evidence="7 10" id="KW-0496">Mitochondrion</keyword>
<evidence type="ECO:0000256" key="4">
    <source>
        <dbReference type="ARBA" id="ARBA00022692"/>
    </source>
</evidence>
<feature type="compositionally biased region" description="Basic and acidic residues" evidence="11">
    <location>
        <begin position="354"/>
        <end position="386"/>
    </location>
</feature>
<accession>A0A8H5LX60</accession>
<dbReference type="EMBL" id="JAACJM010000004">
    <property type="protein sequence ID" value="KAF5372862.1"/>
    <property type="molecule type" value="Genomic_DNA"/>
</dbReference>
<keyword evidence="8" id="KW-0472">Membrane</keyword>
<keyword evidence="6" id="KW-1133">Transmembrane helix</keyword>
<evidence type="ECO:0000256" key="2">
    <source>
        <dbReference type="ARBA" id="ARBA00010320"/>
    </source>
</evidence>
<keyword evidence="14" id="KW-1185">Reference proteome</keyword>
<dbReference type="SUPFAM" id="SSF52540">
    <property type="entry name" value="P-loop containing nucleoside triphosphate hydrolases"/>
    <property type="match status" value="1"/>
</dbReference>
<reference evidence="13 14" key="1">
    <citation type="journal article" date="2020" name="ISME J.">
        <title>Uncovering the hidden diversity of litter-decomposition mechanisms in mushroom-forming fungi.</title>
        <authorList>
            <person name="Floudas D."/>
            <person name="Bentzer J."/>
            <person name="Ahren D."/>
            <person name="Johansson T."/>
            <person name="Persson P."/>
            <person name="Tunlid A."/>
        </authorList>
    </citation>
    <scope>NUCLEOTIDE SEQUENCE [LARGE SCALE GENOMIC DNA]</scope>
    <source>
        <strain evidence="13 14">CBS 291.85</strain>
    </source>
</reference>
<evidence type="ECO:0000256" key="9">
    <source>
        <dbReference type="ARBA" id="ARBA00025276"/>
    </source>
</evidence>
<dbReference type="Pfam" id="PF10443">
    <property type="entry name" value="RNA12"/>
    <property type="match status" value="1"/>
</dbReference>
<protein>
    <recommendedName>
        <fullName evidence="3 10">Mitochondrial escape protein 2</fullName>
    </recommendedName>
</protein>
<proteinExistence type="inferred from homology"/>
<evidence type="ECO:0000256" key="3">
    <source>
        <dbReference type="ARBA" id="ARBA00020222"/>
    </source>
</evidence>
<feature type="domain" description="Mitochondrial escape protein 2 C-terminal" evidence="12">
    <location>
        <begin position="224"/>
        <end position="711"/>
    </location>
</feature>
<organism evidence="13 14">
    <name type="scientific">Tetrapyrgos nigripes</name>
    <dbReference type="NCBI Taxonomy" id="182062"/>
    <lineage>
        <taxon>Eukaryota</taxon>
        <taxon>Fungi</taxon>
        <taxon>Dikarya</taxon>
        <taxon>Basidiomycota</taxon>
        <taxon>Agaricomycotina</taxon>
        <taxon>Agaricomycetes</taxon>
        <taxon>Agaricomycetidae</taxon>
        <taxon>Agaricales</taxon>
        <taxon>Marasmiineae</taxon>
        <taxon>Marasmiaceae</taxon>
        <taxon>Tetrapyrgos</taxon>
    </lineage>
</organism>
<evidence type="ECO:0000256" key="8">
    <source>
        <dbReference type="ARBA" id="ARBA00023136"/>
    </source>
</evidence>
<evidence type="ECO:0000256" key="5">
    <source>
        <dbReference type="ARBA" id="ARBA00022792"/>
    </source>
</evidence>
<comment type="caution">
    <text evidence="13">The sequence shown here is derived from an EMBL/GenBank/DDBJ whole genome shotgun (WGS) entry which is preliminary data.</text>
</comment>
<keyword evidence="4" id="KW-0812">Transmembrane</keyword>
<dbReference type="Proteomes" id="UP000559256">
    <property type="component" value="Unassembled WGS sequence"/>
</dbReference>
<evidence type="ECO:0000256" key="11">
    <source>
        <dbReference type="SAM" id="MobiDB-lite"/>
    </source>
</evidence>